<protein>
    <submittedName>
        <fullName evidence="6">Uncharacterized protein</fullName>
    </submittedName>
</protein>
<accession>A0A287DAN9</accession>
<dbReference type="AlphaFoldDB" id="A0A287DAN9"/>
<dbReference type="STRING" id="43179.ENSSTOP00000030637"/>
<evidence type="ECO:0000313" key="7">
    <source>
        <dbReference type="Proteomes" id="UP000005215"/>
    </source>
</evidence>
<keyword evidence="2" id="KW-0597">Phosphoprotein</keyword>
<keyword evidence="7" id="KW-1185">Reference proteome</keyword>
<dbReference type="InParanoid" id="A0A287DAN9"/>
<evidence type="ECO:0000256" key="4">
    <source>
        <dbReference type="ARBA" id="ARBA00023136"/>
    </source>
</evidence>
<evidence type="ECO:0000313" key="6">
    <source>
        <dbReference type="Ensembl" id="ENSSTOP00000030637.1"/>
    </source>
</evidence>
<dbReference type="EMBL" id="AGTP01026976">
    <property type="status" value="NOT_ANNOTATED_CDS"/>
    <property type="molecule type" value="Genomic_DNA"/>
</dbReference>
<comment type="subcellular location">
    <subcellularLocation>
        <location evidence="1">Endomembrane system</location>
    </subcellularLocation>
</comment>
<evidence type="ECO:0000256" key="5">
    <source>
        <dbReference type="SAM" id="MobiDB-lite"/>
    </source>
</evidence>
<dbReference type="GeneTree" id="ENSGT00900000143157"/>
<proteinExistence type="predicted"/>
<feature type="region of interest" description="Disordered" evidence="5">
    <location>
        <begin position="57"/>
        <end position="90"/>
    </location>
</feature>
<dbReference type="EMBL" id="AGTP01026977">
    <property type="status" value="NOT_ANNOTATED_CDS"/>
    <property type="molecule type" value="Genomic_DNA"/>
</dbReference>
<keyword evidence="3" id="KW-0677">Repeat</keyword>
<reference evidence="6" key="3">
    <citation type="submission" date="2025-09" db="UniProtKB">
        <authorList>
            <consortium name="Ensembl"/>
        </authorList>
    </citation>
    <scope>IDENTIFICATION</scope>
</reference>
<sequence length="151" mass="17436">QPVNLPELVPIVTERPQFSRQRDVPLQQVLELKPMEQKDLLKFIEFNAKKTWPQYCQQDKDTTQGSSVSKASGPENEAPDLIFSPQGQNGDKWQYLHHELSSKIKLPPPQLVEPQENMTEETYNDLDKKLFELFLSLNRCLGSVEEMLQTP</sequence>
<dbReference type="Proteomes" id="UP000005215">
    <property type="component" value="Unassembled WGS sequence"/>
</dbReference>
<keyword evidence="4" id="KW-0472">Membrane</keyword>
<organism evidence="6 7">
    <name type="scientific">Ictidomys tridecemlineatus</name>
    <name type="common">Thirteen-lined ground squirrel</name>
    <name type="synonym">Spermophilus tridecemlineatus</name>
    <dbReference type="NCBI Taxonomy" id="43179"/>
    <lineage>
        <taxon>Eukaryota</taxon>
        <taxon>Metazoa</taxon>
        <taxon>Chordata</taxon>
        <taxon>Craniata</taxon>
        <taxon>Vertebrata</taxon>
        <taxon>Euteleostomi</taxon>
        <taxon>Mammalia</taxon>
        <taxon>Eutheria</taxon>
        <taxon>Euarchontoglires</taxon>
        <taxon>Glires</taxon>
        <taxon>Rodentia</taxon>
        <taxon>Sciuromorpha</taxon>
        <taxon>Sciuridae</taxon>
        <taxon>Xerinae</taxon>
        <taxon>Marmotini</taxon>
        <taxon>Ictidomys</taxon>
    </lineage>
</organism>
<reference evidence="6" key="2">
    <citation type="submission" date="2025-08" db="UniProtKB">
        <authorList>
            <consortium name="Ensembl"/>
        </authorList>
    </citation>
    <scope>IDENTIFICATION</scope>
</reference>
<reference evidence="7" key="1">
    <citation type="submission" date="2011-11" db="EMBL/GenBank/DDBJ databases">
        <title>The Draft Genome of Spermophilus tridecemlineatus.</title>
        <authorList>
            <consortium name="The Broad Institute Genome Assembly &amp; Analysis Group"/>
            <consortium name="Computational R&amp;D Group"/>
            <consortium name="and Sequencing Platform"/>
            <person name="Di Palma F."/>
            <person name="Alfoldi J."/>
            <person name="Johnson J."/>
            <person name="Berlin A."/>
            <person name="Gnerre S."/>
            <person name="Jaffe D."/>
            <person name="MacCallum I."/>
            <person name="Young S."/>
            <person name="Walker B.J."/>
            <person name="Lindblad-Toh K."/>
        </authorList>
    </citation>
    <scope>NUCLEOTIDE SEQUENCE [LARGE SCALE GENOMIC DNA]</scope>
</reference>
<dbReference type="PANTHER" id="PTHR14514:SF4">
    <property type="entry name" value="NESPRIN-2"/>
    <property type="match status" value="1"/>
</dbReference>
<evidence type="ECO:0000256" key="3">
    <source>
        <dbReference type="ARBA" id="ARBA00022737"/>
    </source>
</evidence>
<dbReference type="PANTHER" id="PTHR14514">
    <property type="entry name" value="PKA ANCHORING PROTEIN"/>
    <property type="match status" value="1"/>
</dbReference>
<evidence type="ECO:0000256" key="2">
    <source>
        <dbReference type="ARBA" id="ARBA00022553"/>
    </source>
</evidence>
<evidence type="ECO:0000256" key="1">
    <source>
        <dbReference type="ARBA" id="ARBA00004308"/>
    </source>
</evidence>
<name>A0A287DAN9_ICTTR</name>
<dbReference type="Ensembl" id="ENSSTOT00000041335.1">
    <property type="protein sequence ID" value="ENSSTOP00000030637.1"/>
    <property type="gene ID" value="ENSSTOG00000033684.1"/>
</dbReference>